<name>A0A212EUP6_DANPL</name>
<keyword evidence="2" id="KW-1185">Reference proteome</keyword>
<dbReference type="AlphaFoldDB" id="A0A212EUP6"/>
<evidence type="ECO:0000313" key="2">
    <source>
        <dbReference type="Proteomes" id="UP000007151"/>
    </source>
</evidence>
<dbReference type="GO" id="GO:0008255">
    <property type="term" value="F:ecdysis-triggering hormone activity"/>
    <property type="evidence" value="ECO:0007669"/>
    <property type="project" value="InterPro"/>
</dbReference>
<dbReference type="STRING" id="278856.A0A212EUP6"/>
<protein>
    <submittedName>
        <fullName evidence="1">Eclosion hormone</fullName>
    </submittedName>
</protein>
<gene>
    <name evidence="1" type="ORF">KGM_213566</name>
</gene>
<dbReference type="GO" id="GO:0018990">
    <property type="term" value="P:ecdysis, chitin-based cuticle"/>
    <property type="evidence" value="ECO:0007669"/>
    <property type="project" value="InterPro"/>
</dbReference>
<dbReference type="KEGG" id="dpl:KGM_213566"/>
<evidence type="ECO:0000313" key="1">
    <source>
        <dbReference type="EMBL" id="OWR45209.1"/>
    </source>
</evidence>
<dbReference type="GO" id="GO:0007218">
    <property type="term" value="P:neuropeptide signaling pathway"/>
    <property type="evidence" value="ECO:0007669"/>
    <property type="project" value="InterPro"/>
</dbReference>
<organism evidence="1 2">
    <name type="scientific">Danaus plexippus plexippus</name>
    <dbReference type="NCBI Taxonomy" id="278856"/>
    <lineage>
        <taxon>Eukaryota</taxon>
        <taxon>Metazoa</taxon>
        <taxon>Ecdysozoa</taxon>
        <taxon>Arthropoda</taxon>
        <taxon>Hexapoda</taxon>
        <taxon>Insecta</taxon>
        <taxon>Pterygota</taxon>
        <taxon>Neoptera</taxon>
        <taxon>Endopterygota</taxon>
        <taxon>Lepidoptera</taxon>
        <taxon>Glossata</taxon>
        <taxon>Ditrysia</taxon>
        <taxon>Papilionoidea</taxon>
        <taxon>Nymphalidae</taxon>
        <taxon>Danainae</taxon>
        <taxon>Danaini</taxon>
        <taxon>Danaina</taxon>
        <taxon>Danaus</taxon>
        <taxon>Danaus</taxon>
    </lineage>
</organism>
<dbReference type="InterPro" id="IPR006825">
    <property type="entry name" value="Eclosion"/>
</dbReference>
<accession>A0A212EUP6</accession>
<reference evidence="1 2" key="1">
    <citation type="journal article" date="2011" name="Cell">
        <title>The monarch butterfly genome yields insights into long-distance migration.</title>
        <authorList>
            <person name="Zhan S."/>
            <person name="Merlin C."/>
            <person name="Boore J.L."/>
            <person name="Reppert S.M."/>
        </authorList>
    </citation>
    <scope>NUCLEOTIDE SEQUENCE [LARGE SCALE GENOMIC DNA]</scope>
    <source>
        <strain evidence="1">F-2</strain>
    </source>
</reference>
<dbReference type="Pfam" id="PF04736">
    <property type="entry name" value="Eclosion"/>
    <property type="match status" value="1"/>
</dbReference>
<proteinExistence type="predicted"/>
<dbReference type="EMBL" id="AGBW02012329">
    <property type="protein sequence ID" value="OWR45209.1"/>
    <property type="molecule type" value="Genomic_DNA"/>
</dbReference>
<comment type="caution">
    <text evidence="1">The sequence shown here is derived from an EMBL/GenBank/DDBJ whole genome shotgun (WGS) entry which is preliminary data.</text>
</comment>
<dbReference type="InParanoid" id="A0A212EUP6"/>
<sequence>MLGAWFEGQLCAESCVRYRGKMIPDCENFASISPFLTHL</sequence>
<dbReference type="Proteomes" id="UP000007151">
    <property type="component" value="Unassembled WGS sequence"/>
</dbReference>